<dbReference type="Pfam" id="PF08817">
    <property type="entry name" value="YukD"/>
    <property type="match status" value="1"/>
</dbReference>
<dbReference type="RefSeq" id="WP_185494812.1">
    <property type="nucleotide sequence ID" value="NZ_JAARUV010000002.1"/>
</dbReference>
<comment type="similarity">
    <text evidence="1">Belongs to the EsaB family.</text>
</comment>
<reference evidence="2 3" key="1">
    <citation type="submission" date="2020-03" db="EMBL/GenBank/DDBJ databases">
        <title>Soil Listeria distribution.</title>
        <authorList>
            <person name="Liao J."/>
            <person name="Wiedmann M."/>
        </authorList>
    </citation>
    <scope>NUCLEOTIDE SEQUENCE [LARGE SCALE GENOMIC DNA]</scope>
    <source>
        <strain evidence="2 3">FSL L7-1017</strain>
    </source>
</reference>
<dbReference type="InterPro" id="IPR024962">
    <property type="entry name" value="YukD-like"/>
</dbReference>
<dbReference type="Proteomes" id="UP000547643">
    <property type="component" value="Unassembled WGS sequence"/>
</dbReference>
<dbReference type="PIRSF" id="PIRSF037793">
    <property type="entry name" value="DUF_ubiquitin-like_YukD"/>
    <property type="match status" value="1"/>
</dbReference>
<evidence type="ECO:0000313" key="2">
    <source>
        <dbReference type="EMBL" id="MBC1778678.1"/>
    </source>
</evidence>
<proteinExistence type="inferred from homology"/>
<evidence type="ECO:0000313" key="3">
    <source>
        <dbReference type="Proteomes" id="UP000547643"/>
    </source>
</evidence>
<organism evidence="2 3">
    <name type="scientific">Listeria booriae</name>
    <dbReference type="NCBI Taxonomy" id="1552123"/>
    <lineage>
        <taxon>Bacteria</taxon>
        <taxon>Bacillati</taxon>
        <taxon>Bacillota</taxon>
        <taxon>Bacilli</taxon>
        <taxon>Bacillales</taxon>
        <taxon>Listeriaceae</taxon>
        <taxon>Listeria</taxon>
    </lineage>
</organism>
<comment type="caution">
    <text evidence="2">The sequence shown here is derived from an EMBL/GenBank/DDBJ whole genome shotgun (WGS) entry which is preliminary data.</text>
</comment>
<gene>
    <name evidence="2" type="ORF">HCA46_07515</name>
</gene>
<sequence>MENKHINVTVDFSEWQENAIYDLRIPAHQPVRQLIVNLAETLGLSQRLSEHQRFVIKISNKSMVVSDDELLLNHDVTDGDILVIQA</sequence>
<dbReference type="InterPro" id="IPR014921">
    <property type="entry name" value="EsaB"/>
</dbReference>
<protein>
    <recommendedName>
        <fullName evidence="4">Secretion accessory protein EsaB/YukD</fullName>
    </recommendedName>
</protein>
<dbReference type="Gene3D" id="3.10.20.90">
    <property type="entry name" value="Phosphatidylinositol 3-kinase Catalytic Subunit, Chain A, domain 1"/>
    <property type="match status" value="1"/>
</dbReference>
<dbReference type="EMBL" id="JAARUV010000002">
    <property type="protein sequence ID" value="MBC1778678.1"/>
    <property type="molecule type" value="Genomic_DNA"/>
</dbReference>
<dbReference type="AlphaFoldDB" id="A0A7X1CI59"/>
<accession>A0A7X1CI59</accession>
<evidence type="ECO:0008006" key="4">
    <source>
        <dbReference type="Google" id="ProtNLM"/>
    </source>
</evidence>
<name>A0A7X1CI59_9LIST</name>
<evidence type="ECO:0000256" key="1">
    <source>
        <dbReference type="PIRNR" id="PIRNR037793"/>
    </source>
</evidence>